<dbReference type="AlphaFoldDB" id="A0A182J917"/>
<dbReference type="VEuPathDB" id="VectorBase:AATE013676"/>
<dbReference type="Pfam" id="PF00168">
    <property type="entry name" value="C2"/>
    <property type="match status" value="2"/>
</dbReference>
<feature type="compositionally biased region" description="Acidic residues" evidence="2">
    <location>
        <begin position="93"/>
        <end position="107"/>
    </location>
</feature>
<dbReference type="Pfam" id="PF21528">
    <property type="entry name" value="CC2D1A-B_DM14"/>
    <property type="match status" value="4"/>
</dbReference>
<dbReference type="InterPro" id="IPR006608">
    <property type="entry name" value="CC2D1A/B_DM14"/>
</dbReference>
<dbReference type="SMART" id="SM00239">
    <property type="entry name" value="C2"/>
    <property type="match status" value="1"/>
</dbReference>
<dbReference type="PROSITE" id="PS50004">
    <property type="entry name" value="C2"/>
    <property type="match status" value="1"/>
</dbReference>
<reference evidence="3" key="1">
    <citation type="submission" date="2022-08" db="UniProtKB">
        <authorList>
            <consortium name="EnsemblMetazoa"/>
        </authorList>
    </citation>
    <scope>IDENTIFICATION</scope>
    <source>
        <strain evidence="3">EBRO</strain>
    </source>
</reference>
<dbReference type="CDD" id="cd00030">
    <property type="entry name" value="C2"/>
    <property type="match status" value="1"/>
</dbReference>
<feature type="compositionally biased region" description="Acidic residues" evidence="2">
    <location>
        <begin position="121"/>
        <end position="131"/>
    </location>
</feature>
<feature type="region of interest" description="Disordered" evidence="2">
    <location>
        <begin position="336"/>
        <end position="396"/>
    </location>
</feature>
<dbReference type="InterPro" id="IPR000008">
    <property type="entry name" value="C2_dom"/>
</dbReference>
<proteinExistence type="inferred from homology"/>
<evidence type="ECO:0000256" key="2">
    <source>
        <dbReference type="SAM" id="MobiDB-lite"/>
    </source>
</evidence>
<evidence type="ECO:0000256" key="1">
    <source>
        <dbReference type="ARBA" id="ARBA00010672"/>
    </source>
</evidence>
<dbReference type="SMART" id="SM00685">
    <property type="entry name" value="DM14"/>
    <property type="match status" value="4"/>
</dbReference>
<comment type="similarity">
    <text evidence="1">Belongs to the CC2D1 family.</text>
</comment>
<feature type="compositionally biased region" description="Pro residues" evidence="2">
    <location>
        <begin position="460"/>
        <end position="472"/>
    </location>
</feature>
<dbReference type="STRING" id="41427.A0A182J917"/>
<dbReference type="EnsemblMetazoa" id="AATE013676-RA">
    <property type="protein sequence ID" value="AATE013676-PA.1"/>
    <property type="gene ID" value="AATE013676"/>
</dbReference>
<feature type="compositionally biased region" description="Acidic residues" evidence="2">
    <location>
        <begin position="35"/>
        <end position="45"/>
    </location>
</feature>
<name>A0A182J917_ANOAO</name>
<accession>A0A182J917</accession>
<evidence type="ECO:0000313" key="3">
    <source>
        <dbReference type="EnsemblMetazoa" id="AATE013676-PA.1"/>
    </source>
</evidence>
<dbReference type="PANTHER" id="PTHR13076">
    <property type="entry name" value="COILED-COIL AND C2 DOMAIN-CONTAINING PROTEIN 1-LIKE"/>
    <property type="match status" value="1"/>
</dbReference>
<dbReference type="InterPro" id="IPR035892">
    <property type="entry name" value="C2_domain_sf"/>
</dbReference>
<organism evidence="3">
    <name type="scientific">Anopheles atroparvus</name>
    <name type="common">European mosquito</name>
    <dbReference type="NCBI Taxonomy" id="41427"/>
    <lineage>
        <taxon>Eukaryota</taxon>
        <taxon>Metazoa</taxon>
        <taxon>Ecdysozoa</taxon>
        <taxon>Arthropoda</taxon>
        <taxon>Hexapoda</taxon>
        <taxon>Insecta</taxon>
        <taxon>Pterygota</taxon>
        <taxon>Neoptera</taxon>
        <taxon>Endopterygota</taxon>
        <taxon>Diptera</taxon>
        <taxon>Nematocera</taxon>
        <taxon>Culicoidea</taxon>
        <taxon>Culicidae</taxon>
        <taxon>Anophelinae</taxon>
        <taxon>Anopheles</taxon>
    </lineage>
</organism>
<protein>
    <submittedName>
        <fullName evidence="3">Uncharacterized protein</fullName>
    </submittedName>
</protein>
<feature type="compositionally biased region" description="Pro residues" evidence="2">
    <location>
        <begin position="480"/>
        <end position="489"/>
    </location>
</feature>
<sequence length="962" mass="105008">MFGFNKPAPPKRERKRDPTEFGIFGLSNDIGGIGDDLDDGSDVDDDALEAELAAITVGGGGARRPKPKPKGKGIVAPQELDAMVAASLRDIGSDEEGSDDGDDDSDLLNELSAITGGSVADVDDAGDEDDAAPPAAPARKSSSSVDLVTLLKSRITMYTQAEEGAKKAGDSGKARRFNRGLKTLKDQLRQAEAGKPVDQSEIPPEVSVKLATNQKVSTEDKPTSSGTAPMRPAPPPPAALPSTPSSAEPGPSQAGPPVPPRREPKPPQTPAPVLEEPAAPEDPKLRLLNERKVQYKQAALNAKKAGNNEQAMAYVKILKQFDVVIRALENGEEVDLSRMPPAPKEFDTGTSAAITNQPTVPSPGRPKEEAKMQQDAEVPSQPSLAESPAEEEAAEENLILGSTVLEALEQRLEKYRSTEQAAKEEGNSSKARRMGRIVKQYQDAIKLHKAGKPVPFDELPTPPGYGPIPVDGPPKRTAPAVPPKPSPSVPVAPPVVPAAEPVAGTSKVSPKPPATLFDKQLTLLLERQREYKQAAVEAKKAGDLDEAKECLRVFKGLEKLIEVARGGGRVDMSTLPIPPAKRNALEASFTIVNTEDCDQPAVDGEPVGDDLDSETRIRLEEQLSKQLIICRNTRDHHRAMGDVAGMNKFENLALNVQKDLDLVRLGHRQGLPLPKFHYEKLQFNVVKCNTDLSDNEVEIKVVRGINYNVSNPKDVDTYVKFEFPYPQEDPLKGRTNLVKDTHSPEYNYQQTLEIQRSKRDCQRIFKRQALKCEVYSKGCSCCCHGASTGLFSCFSGFLRSDVLIGTVSIKLQPLETQIEIHDSFPEDPLKGRTNLVKDTHSPEYNYQQTLEIQRSKRDCQRIFKRQALKCEVYSKGCSCCCHGASTGLFSCFSGFLRSDVLIGTVSIKLQPLETQIEIHDSFPLMDGRRAVGGKLEVKIRVRNPILTKQIVQINERWVVFDS</sequence>
<feature type="compositionally biased region" description="Low complexity" evidence="2">
    <location>
        <begin position="108"/>
        <end position="120"/>
    </location>
</feature>
<dbReference type="InterPro" id="IPR039725">
    <property type="entry name" value="CC2D1A/B"/>
</dbReference>
<feature type="region of interest" description="Disordered" evidence="2">
    <location>
        <begin position="452"/>
        <end position="489"/>
    </location>
</feature>
<feature type="region of interest" description="Disordered" evidence="2">
    <location>
        <begin position="57"/>
        <end position="146"/>
    </location>
</feature>
<feature type="compositionally biased region" description="Basic and acidic residues" evidence="2">
    <location>
        <begin position="365"/>
        <end position="374"/>
    </location>
</feature>
<feature type="compositionally biased region" description="Low complexity" evidence="2">
    <location>
        <begin position="240"/>
        <end position="253"/>
    </location>
</feature>
<feature type="region of interest" description="Disordered" evidence="2">
    <location>
        <begin position="1"/>
        <end position="45"/>
    </location>
</feature>
<feature type="compositionally biased region" description="Polar residues" evidence="2">
    <location>
        <begin position="348"/>
        <end position="359"/>
    </location>
</feature>
<dbReference type="PANTHER" id="PTHR13076:SF9">
    <property type="entry name" value="COILED-COIL AND C2 DOMAIN-CONTAINING PROTEIN 1-LIKE"/>
    <property type="match status" value="1"/>
</dbReference>
<feature type="region of interest" description="Disordered" evidence="2">
    <location>
        <begin position="161"/>
        <end position="289"/>
    </location>
</feature>
<dbReference type="SUPFAM" id="SSF49562">
    <property type="entry name" value="C2 domain (Calcium/lipid-binding domain, CaLB)"/>
    <property type="match status" value="2"/>
</dbReference>
<feature type="compositionally biased region" description="Basic and acidic residues" evidence="2">
    <location>
        <begin position="163"/>
        <end position="173"/>
    </location>
</feature>
<dbReference type="GO" id="GO:0001227">
    <property type="term" value="F:DNA-binding transcription repressor activity, RNA polymerase II-specific"/>
    <property type="evidence" value="ECO:0007669"/>
    <property type="project" value="InterPro"/>
</dbReference>
<dbReference type="Gene3D" id="2.60.40.150">
    <property type="entry name" value="C2 domain"/>
    <property type="match status" value="2"/>
</dbReference>